<dbReference type="AlphaFoldDB" id="A0A1G6HLN7"/>
<dbReference type="Proteomes" id="UP000242662">
    <property type="component" value="Unassembled WGS sequence"/>
</dbReference>
<name>A0A1G6HLN7_9BACI</name>
<dbReference type="RefSeq" id="WP_090775199.1">
    <property type="nucleotide sequence ID" value="NZ_FMYM01000004.1"/>
</dbReference>
<protein>
    <submittedName>
        <fullName evidence="1">Uncharacterized protein</fullName>
    </submittedName>
</protein>
<dbReference type="STRING" id="1464122.SAMN05421737_10468"/>
<reference evidence="2" key="1">
    <citation type="submission" date="2016-09" db="EMBL/GenBank/DDBJ databases">
        <authorList>
            <person name="Varghese N."/>
            <person name="Submissions S."/>
        </authorList>
    </citation>
    <scope>NUCLEOTIDE SEQUENCE [LARGE SCALE GENOMIC DNA]</scope>
    <source>
        <strain evidence="2">25nlg</strain>
    </source>
</reference>
<evidence type="ECO:0000313" key="2">
    <source>
        <dbReference type="Proteomes" id="UP000242662"/>
    </source>
</evidence>
<dbReference type="EMBL" id="FMYM01000004">
    <property type="protein sequence ID" value="SDB95217.1"/>
    <property type="molecule type" value="Genomic_DNA"/>
</dbReference>
<evidence type="ECO:0000313" key="1">
    <source>
        <dbReference type="EMBL" id="SDB95217.1"/>
    </source>
</evidence>
<gene>
    <name evidence="1" type="ORF">SAMN05421737_10468</name>
</gene>
<keyword evidence="2" id="KW-1185">Reference proteome</keyword>
<accession>A0A1G6HLN7</accession>
<organism evidence="1 2">
    <name type="scientific">Shouchella lonarensis</name>
    <dbReference type="NCBI Taxonomy" id="1464122"/>
    <lineage>
        <taxon>Bacteria</taxon>
        <taxon>Bacillati</taxon>
        <taxon>Bacillota</taxon>
        <taxon>Bacilli</taxon>
        <taxon>Bacillales</taxon>
        <taxon>Bacillaceae</taxon>
        <taxon>Shouchella</taxon>
    </lineage>
</organism>
<sequence length="151" mass="17219">MEAWRLCPDAKRTEYEVVTYEDTTLETKKELIQLPADGELGWLFVTDGVMLYYNKRALYSDLLPDNPDQPPTISTDALRPFLAICGPVIFVGFDEKGNEVGLSQDHFDAIIKHIPGQIAIESLGRSVPYFSMEEREISEDEIMENDKEFLL</sequence>
<proteinExistence type="predicted"/>